<keyword evidence="3 6" id="KW-0067">ATP-binding</keyword>
<dbReference type="RefSeq" id="WP_330128521.1">
    <property type="nucleotide sequence ID" value="NZ_JAUHLI010000007.1"/>
</dbReference>
<keyword evidence="1 6" id="KW-0479">Metal-binding</keyword>
<evidence type="ECO:0000256" key="7">
    <source>
        <dbReference type="SAM" id="MobiDB-lite"/>
    </source>
</evidence>
<feature type="compositionally biased region" description="Low complexity" evidence="7">
    <location>
        <begin position="29"/>
        <end position="46"/>
    </location>
</feature>
<dbReference type="SUPFAM" id="SSF52540">
    <property type="entry name" value="P-loop containing nucleoside triphosphate hydrolases"/>
    <property type="match status" value="1"/>
</dbReference>
<keyword evidence="9" id="KW-1185">Reference proteome</keyword>
<comment type="caution">
    <text evidence="8">The sequence shown here is derived from an EMBL/GenBank/DDBJ whole genome shotgun (WGS) entry which is preliminary data.</text>
</comment>
<evidence type="ECO:0000256" key="4">
    <source>
        <dbReference type="ARBA" id="ARBA00023004"/>
    </source>
</evidence>
<evidence type="ECO:0000256" key="2">
    <source>
        <dbReference type="ARBA" id="ARBA00022741"/>
    </source>
</evidence>
<evidence type="ECO:0000256" key="3">
    <source>
        <dbReference type="ARBA" id="ARBA00022840"/>
    </source>
</evidence>
<comment type="function">
    <text evidence="6">Binds and transfers iron-sulfur (Fe-S) clusters to target apoproteins. Can hydrolyze ATP.</text>
</comment>
<comment type="similarity">
    <text evidence="6">Belongs to the Mrp/NBP35 ATP-binding proteins family.</text>
</comment>
<dbReference type="InterPro" id="IPR033756">
    <property type="entry name" value="YlxH/NBP35"/>
</dbReference>
<comment type="subunit">
    <text evidence="6">Homodimer.</text>
</comment>
<dbReference type="InterPro" id="IPR019591">
    <property type="entry name" value="Mrp/NBP35_ATP-bd"/>
</dbReference>
<dbReference type="InterPro" id="IPR027417">
    <property type="entry name" value="P-loop_NTPase"/>
</dbReference>
<dbReference type="PANTHER" id="PTHR42961">
    <property type="entry name" value="IRON-SULFUR PROTEIN NUBPL"/>
    <property type="match status" value="1"/>
</dbReference>
<dbReference type="Proteomes" id="UP001336314">
    <property type="component" value="Unassembled WGS sequence"/>
</dbReference>
<dbReference type="CDD" id="cd02037">
    <property type="entry name" value="Mrp_NBP35"/>
    <property type="match status" value="1"/>
</dbReference>
<proteinExistence type="inferred from homology"/>
<accession>A0ABU7J4I6</accession>
<evidence type="ECO:0000256" key="5">
    <source>
        <dbReference type="ARBA" id="ARBA00023014"/>
    </source>
</evidence>
<evidence type="ECO:0000256" key="1">
    <source>
        <dbReference type="ARBA" id="ARBA00022723"/>
    </source>
</evidence>
<name>A0ABU7J4I6_9GAMM</name>
<keyword evidence="4 6" id="KW-0408">Iron</keyword>
<feature type="region of interest" description="Disordered" evidence="7">
    <location>
        <begin position="1"/>
        <end position="50"/>
    </location>
</feature>
<evidence type="ECO:0000313" key="8">
    <source>
        <dbReference type="EMBL" id="MEE2001418.1"/>
    </source>
</evidence>
<gene>
    <name evidence="8" type="primary">apbC</name>
    <name evidence="8" type="ORF">QWY20_08130</name>
</gene>
<evidence type="ECO:0000313" key="9">
    <source>
        <dbReference type="Proteomes" id="UP001336314"/>
    </source>
</evidence>
<keyword evidence="2 6" id="KW-0547">Nucleotide-binding</keyword>
<sequence length="323" mass="34372">MFNWFSSKRPGPTNTTKQANNEATPPPASAEQAPAARNTATASAPQNSEPNYAFQQVRHLVLVASGKGGVGKSTTAVNLAMALQAEGLRTGILDADIYGPSIPIMLGLEQAKADSPDGKTMLPQQIGGLAVQSIGFLIAPEKATVWRGPMASQALLQLIHETQWPELDILIVDMPPGTGDIQLTLSQKLAVTGAVIVTTPQDVALSDAQKAITMFEQVSIPVLGLVENMSYYQCSACGHQEAIFGTDGGKLLAQRYQLPVLAQLPLHSRVRQCADQGLPLLLSEDPADDALCLPYLQMAQQLIEQLAALPGKQQSPEIVFSDD</sequence>
<keyword evidence="6" id="KW-0378">Hydrolase</keyword>
<dbReference type="InterPro" id="IPR044304">
    <property type="entry name" value="NUBPL-like"/>
</dbReference>
<dbReference type="Gene3D" id="3.40.50.300">
    <property type="entry name" value="P-loop containing nucleotide triphosphate hydrolases"/>
    <property type="match status" value="1"/>
</dbReference>
<keyword evidence="5 6" id="KW-0411">Iron-sulfur</keyword>
<organism evidence="8 9">
    <name type="scientific">Alkalimonas cellulosilytica</name>
    <dbReference type="NCBI Taxonomy" id="3058395"/>
    <lineage>
        <taxon>Bacteria</taxon>
        <taxon>Pseudomonadati</taxon>
        <taxon>Pseudomonadota</taxon>
        <taxon>Gammaproteobacteria</taxon>
        <taxon>Alkalimonas</taxon>
    </lineage>
</organism>
<dbReference type="PANTHER" id="PTHR42961:SF2">
    <property type="entry name" value="IRON-SULFUR PROTEIN NUBPL"/>
    <property type="match status" value="1"/>
</dbReference>
<evidence type="ECO:0000256" key="6">
    <source>
        <dbReference type="HAMAP-Rule" id="MF_02040"/>
    </source>
</evidence>
<dbReference type="HAMAP" id="MF_02040">
    <property type="entry name" value="Mrp_NBP35"/>
    <property type="match status" value="1"/>
</dbReference>
<reference evidence="8 9" key="1">
    <citation type="submission" date="2023-07" db="EMBL/GenBank/DDBJ databases">
        <title>Alkalimonas sp., MEB108 novel, alkaliphilic bacterium isolated from Lonar Lake, India.</title>
        <authorList>
            <person name="Joshi A."/>
            <person name="Thite S."/>
        </authorList>
    </citation>
    <scope>NUCLEOTIDE SEQUENCE [LARGE SCALE GENOMIC DNA]</scope>
    <source>
        <strain evidence="8 9">MEB108</strain>
    </source>
</reference>
<dbReference type="Pfam" id="PF10609">
    <property type="entry name" value="ParA"/>
    <property type="match status" value="1"/>
</dbReference>
<protein>
    <recommendedName>
        <fullName evidence="6">Iron-sulfur cluster carrier protein</fullName>
    </recommendedName>
</protein>
<dbReference type="EMBL" id="JAUHLI010000007">
    <property type="protein sequence ID" value="MEE2001418.1"/>
    <property type="molecule type" value="Genomic_DNA"/>
</dbReference>
<dbReference type="NCBIfam" id="NF008669">
    <property type="entry name" value="PRK11670.1"/>
    <property type="match status" value="1"/>
</dbReference>
<feature type="binding site" evidence="6">
    <location>
        <begin position="66"/>
        <end position="73"/>
    </location>
    <ligand>
        <name>ATP</name>
        <dbReference type="ChEBI" id="CHEBI:30616"/>
    </ligand>
</feature>
<feature type="compositionally biased region" description="Polar residues" evidence="7">
    <location>
        <begin position="1"/>
        <end position="22"/>
    </location>
</feature>